<feature type="transmembrane region" description="Helical" evidence="6">
    <location>
        <begin position="59"/>
        <end position="76"/>
    </location>
</feature>
<keyword evidence="3 6" id="KW-0812">Transmembrane</keyword>
<dbReference type="Pfam" id="PF03899">
    <property type="entry name" value="ATP-synt_I"/>
    <property type="match status" value="1"/>
</dbReference>
<evidence type="ECO:0000256" key="3">
    <source>
        <dbReference type="ARBA" id="ARBA00022692"/>
    </source>
</evidence>
<feature type="transmembrane region" description="Helical" evidence="6">
    <location>
        <begin position="125"/>
        <end position="146"/>
    </location>
</feature>
<dbReference type="EMBL" id="BMCS01000002">
    <property type="protein sequence ID" value="GGF30711.1"/>
    <property type="molecule type" value="Genomic_DNA"/>
</dbReference>
<evidence type="ECO:0000256" key="2">
    <source>
        <dbReference type="ARBA" id="ARBA00022475"/>
    </source>
</evidence>
<evidence type="ECO:0000256" key="5">
    <source>
        <dbReference type="ARBA" id="ARBA00023136"/>
    </source>
</evidence>
<sequence>MLDDEYRALRPEERQMTTSAPDSAPVYYPEIPLSLARPAIIASVLAVVVLVISGFLGHIFFGVWFAAGLVLSLLNAKMVQASVGAATASDNPRKKPVVLNTAVRLGLITVAALVIAFFFRPDGLGVMFGLALCQVIVVLSTVIPVMKGLRKQS</sequence>
<evidence type="ECO:0000256" key="1">
    <source>
        <dbReference type="ARBA" id="ARBA00004651"/>
    </source>
</evidence>
<name>A0ABQ1UYU1_9NOCA</name>
<comment type="subcellular location">
    <subcellularLocation>
        <location evidence="1">Cell membrane</location>
        <topology evidence="1">Multi-pass membrane protein</topology>
    </subcellularLocation>
</comment>
<organism evidence="7 8">
    <name type="scientific">Williamsia phyllosphaerae</name>
    <dbReference type="NCBI Taxonomy" id="885042"/>
    <lineage>
        <taxon>Bacteria</taxon>
        <taxon>Bacillati</taxon>
        <taxon>Actinomycetota</taxon>
        <taxon>Actinomycetes</taxon>
        <taxon>Mycobacteriales</taxon>
        <taxon>Nocardiaceae</taxon>
        <taxon>Williamsia</taxon>
    </lineage>
</organism>
<keyword evidence="2" id="KW-1003">Cell membrane</keyword>
<dbReference type="InterPro" id="IPR005598">
    <property type="entry name" value="ATP_synth_I"/>
</dbReference>
<keyword evidence="8" id="KW-1185">Reference proteome</keyword>
<comment type="caution">
    <text evidence="7">The sequence shown here is derived from an EMBL/GenBank/DDBJ whole genome shotgun (WGS) entry which is preliminary data.</text>
</comment>
<reference evidence="8" key="1">
    <citation type="journal article" date="2019" name="Int. J. Syst. Evol. Microbiol.">
        <title>The Global Catalogue of Microorganisms (GCM) 10K type strain sequencing project: providing services to taxonomists for standard genome sequencing and annotation.</title>
        <authorList>
            <consortium name="The Broad Institute Genomics Platform"/>
            <consortium name="The Broad Institute Genome Sequencing Center for Infectious Disease"/>
            <person name="Wu L."/>
            <person name="Ma J."/>
        </authorList>
    </citation>
    <scope>NUCLEOTIDE SEQUENCE [LARGE SCALE GENOMIC DNA]</scope>
    <source>
        <strain evidence="8">CCM 7855</strain>
    </source>
</reference>
<keyword evidence="4 6" id="KW-1133">Transmembrane helix</keyword>
<accession>A0ABQ1UYU1</accession>
<feature type="transmembrane region" description="Helical" evidence="6">
    <location>
        <begin position="97"/>
        <end position="119"/>
    </location>
</feature>
<dbReference type="Proteomes" id="UP000632454">
    <property type="component" value="Unassembled WGS sequence"/>
</dbReference>
<evidence type="ECO:0000313" key="7">
    <source>
        <dbReference type="EMBL" id="GGF30711.1"/>
    </source>
</evidence>
<evidence type="ECO:0000313" key="8">
    <source>
        <dbReference type="Proteomes" id="UP000632454"/>
    </source>
</evidence>
<evidence type="ECO:0000256" key="4">
    <source>
        <dbReference type="ARBA" id="ARBA00022989"/>
    </source>
</evidence>
<evidence type="ECO:0000256" key="6">
    <source>
        <dbReference type="SAM" id="Phobius"/>
    </source>
</evidence>
<protein>
    <recommendedName>
        <fullName evidence="9">ATP synthase I chain</fullName>
    </recommendedName>
</protein>
<gene>
    <name evidence="7" type="ORF">GCM10007298_28230</name>
</gene>
<proteinExistence type="predicted"/>
<evidence type="ECO:0008006" key="9">
    <source>
        <dbReference type="Google" id="ProtNLM"/>
    </source>
</evidence>
<keyword evidence="5 6" id="KW-0472">Membrane</keyword>
<feature type="transmembrane region" description="Helical" evidence="6">
    <location>
        <begin position="35"/>
        <end position="53"/>
    </location>
</feature>